<evidence type="ECO:0000256" key="2">
    <source>
        <dbReference type="ARBA" id="ARBA00022763"/>
    </source>
</evidence>
<sequence length="90" mass="10660">MSIEDRLKRKQQRLAALKLSTQELEEKFQSIAEKLEMEETPEKINARHISNLKLYNELRDTGLKLIQMVADEKQCKMKDVFDDIGYEMKD</sequence>
<evidence type="ECO:0000313" key="5">
    <source>
        <dbReference type="EMBL" id="CDO91842.1"/>
    </source>
</evidence>
<protein>
    <submittedName>
        <fullName evidence="5">WGS project CCBQ000000000 data, contig 00107</fullName>
    </submittedName>
</protein>
<evidence type="ECO:0000256" key="4">
    <source>
        <dbReference type="SAM" id="Coils"/>
    </source>
</evidence>
<organism evidence="5 6">
    <name type="scientific">Kluyveromyces dobzhanskii CBS 2104</name>
    <dbReference type="NCBI Taxonomy" id="1427455"/>
    <lineage>
        <taxon>Eukaryota</taxon>
        <taxon>Fungi</taxon>
        <taxon>Dikarya</taxon>
        <taxon>Ascomycota</taxon>
        <taxon>Saccharomycotina</taxon>
        <taxon>Saccharomycetes</taxon>
        <taxon>Saccharomycetales</taxon>
        <taxon>Saccharomycetaceae</taxon>
        <taxon>Kluyveromyces</taxon>
    </lineage>
</organism>
<dbReference type="Gene3D" id="1.20.5.170">
    <property type="match status" value="1"/>
</dbReference>
<dbReference type="OrthoDB" id="255837at2759"/>
<accession>A0A0A8L142</accession>
<keyword evidence="6" id="KW-1185">Reference proteome</keyword>
<dbReference type="EMBL" id="CCBQ010000004">
    <property type="protein sequence ID" value="CDO91842.1"/>
    <property type="molecule type" value="Genomic_DNA"/>
</dbReference>
<keyword evidence="3" id="KW-0234">DNA repair</keyword>
<proteinExistence type="inferred from homology"/>
<dbReference type="InterPro" id="IPR010760">
    <property type="entry name" value="DNA-repair_Swi5"/>
</dbReference>
<evidence type="ECO:0000256" key="1">
    <source>
        <dbReference type="ARBA" id="ARBA00008060"/>
    </source>
</evidence>
<evidence type="ECO:0000256" key="3">
    <source>
        <dbReference type="ARBA" id="ARBA00023204"/>
    </source>
</evidence>
<name>A0A0A8L142_9SACH</name>
<gene>
    <name evidence="5" type="ORF">KLDO_g174B</name>
</gene>
<evidence type="ECO:0000313" key="6">
    <source>
        <dbReference type="Proteomes" id="UP000031516"/>
    </source>
</evidence>
<dbReference type="Pfam" id="PF07061">
    <property type="entry name" value="Swi5"/>
    <property type="match status" value="1"/>
</dbReference>
<keyword evidence="4" id="KW-0175">Coiled coil</keyword>
<reference evidence="5 6" key="1">
    <citation type="submission" date="2014-03" db="EMBL/GenBank/DDBJ databases">
        <title>The genome of Kluyveromyces dobzhanskii.</title>
        <authorList>
            <person name="Nystedt B."/>
            <person name="Astrom S."/>
        </authorList>
    </citation>
    <scope>NUCLEOTIDE SEQUENCE [LARGE SCALE GENOMIC DNA]</scope>
    <source>
        <strain evidence="5 6">CBS 2104</strain>
    </source>
</reference>
<keyword evidence="2" id="KW-0227">DNA damage</keyword>
<comment type="similarity">
    <text evidence="1">Belongs to the SWI5/SAE3 family.</text>
</comment>
<dbReference type="AlphaFoldDB" id="A0A0A8L142"/>
<feature type="coiled-coil region" evidence="4">
    <location>
        <begin position="7"/>
        <end position="34"/>
    </location>
</feature>
<comment type="caution">
    <text evidence="5">The sequence shown here is derived from an EMBL/GenBank/DDBJ whole genome shotgun (WGS) entry which is preliminary data.</text>
</comment>
<dbReference type="Proteomes" id="UP000031516">
    <property type="component" value="Unassembled WGS sequence"/>
</dbReference>
<dbReference type="GO" id="GO:0006281">
    <property type="term" value="P:DNA repair"/>
    <property type="evidence" value="ECO:0007669"/>
    <property type="project" value="UniProtKB-KW"/>
</dbReference>